<comment type="caution">
    <text evidence="2">The sequence shown here is derived from an EMBL/GenBank/DDBJ whole genome shotgun (WGS) entry which is preliminary data.</text>
</comment>
<dbReference type="AlphaFoldDB" id="A0A225WUI8"/>
<dbReference type="OrthoDB" id="121244at2759"/>
<evidence type="ECO:0000313" key="3">
    <source>
        <dbReference type="Proteomes" id="UP000198211"/>
    </source>
</evidence>
<accession>A0A225WUI8</accession>
<evidence type="ECO:0000259" key="1">
    <source>
        <dbReference type="Pfam" id="PF21056"/>
    </source>
</evidence>
<dbReference type="PANTHER" id="PTHR31569">
    <property type="entry name" value="SWIM-TYPE DOMAIN-CONTAINING PROTEIN"/>
    <property type="match status" value="1"/>
</dbReference>
<gene>
    <name evidence="2" type="ORF">PHMEG_0004195</name>
</gene>
<dbReference type="Proteomes" id="UP000198211">
    <property type="component" value="Unassembled WGS sequence"/>
</dbReference>
<dbReference type="InterPro" id="IPR048324">
    <property type="entry name" value="ZSWIM1-3_RNaseH-like"/>
</dbReference>
<feature type="domain" description="ZSWIM1/3 RNaseH-like" evidence="1">
    <location>
        <begin position="51"/>
        <end position="165"/>
    </location>
</feature>
<keyword evidence="3" id="KW-1185">Reference proteome</keyword>
<dbReference type="PANTHER" id="PTHR31569:SF4">
    <property type="entry name" value="SWIM-TYPE DOMAIN-CONTAINING PROTEIN"/>
    <property type="match status" value="1"/>
</dbReference>
<dbReference type="EMBL" id="NBNE01000240">
    <property type="protein sequence ID" value="OWZ21285.1"/>
    <property type="molecule type" value="Genomic_DNA"/>
</dbReference>
<dbReference type="InterPro" id="IPR052579">
    <property type="entry name" value="Zinc_finger_SWIM"/>
</dbReference>
<protein>
    <recommendedName>
        <fullName evidence="1">ZSWIM1/3 RNaseH-like domain-containing protein</fullName>
    </recommendedName>
</protein>
<dbReference type="Pfam" id="PF21056">
    <property type="entry name" value="ZSWIM1-3_RNaseH-like"/>
    <property type="match status" value="1"/>
</dbReference>
<dbReference type="STRING" id="4795.A0A225WUI8"/>
<reference evidence="3" key="1">
    <citation type="submission" date="2017-03" db="EMBL/GenBank/DDBJ databases">
        <title>Phytopthora megakarya and P. palmivora, two closely related causual agents of cacao black pod achieved similar genome size and gene model numbers by different mechanisms.</title>
        <authorList>
            <person name="Ali S."/>
            <person name="Shao J."/>
            <person name="Larry D.J."/>
            <person name="Kronmiller B."/>
            <person name="Shen D."/>
            <person name="Strem M.D."/>
            <person name="Melnick R.L."/>
            <person name="Guiltinan M.J."/>
            <person name="Tyler B.M."/>
            <person name="Meinhardt L.W."/>
            <person name="Bailey B.A."/>
        </authorList>
    </citation>
    <scope>NUCLEOTIDE SEQUENCE [LARGE SCALE GENOMIC DNA]</scope>
    <source>
        <strain evidence="3">zdho120</strain>
    </source>
</reference>
<evidence type="ECO:0000313" key="2">
    <source>
        <dbReference type="EMBL" id="OWZ21285.1"/>
    </source>
</evidence>
<name>A0A225WUI8_9STRA</name>
<proteinExistence type="predicted"/>
<sequence>MIMQYLRKKTGKNVSLRDFDNMVARMRGKRRVCGSTEDRLKAVLREMCECRAFVDDSKTAQVITLQTRQMRRWFKVFPDVVLVDATHNTNESRYKLFSFMVNDAYGHGQYVHHSLMENESAECMRDSISPFKFNNPSWTRIKVMVINKDLGELSLLESEFPGVRLILCHFHLEKYIRTEMSKSEYDEPSSFDKYQVEEAVYLMRLASSEAKYTTYLKYMYFLLDGVHLKTEDLLPEPENPFLRYFTRNWDSMKECWALYAWSDLPHLGNHTNNRYVYRLESSWGHIKEILKAEMTLDECVVTLMFLQAVAEMEYAKNIIDVWQMRFTGADEELEALAREVALSLIGFRKPDRQTHYAVEELQSNLFILTGNDNQTLYHDNTAVYRCSCVHENDAFTMPTRHVLAPDARKACHSNSPTCNHVGSCRFNLPAAEEDAPDKTIACTAFQIGDSTMSARRRQVLNGTIKYKHALESGKSIANIMSRNGTAVFGAIMVLLK</sequence>
<organism evidence="2 3">
    <name type="scientific">Phytophthora megakarya</name>
    <dbReference type="NCBI Taxonomy" id="4795"/>
    <lineage>
        <taxon>Eukaryota</taxon>
        <taxon>Sar</taxon>
        <taxon>Stramenopiles</taxon>
        <taxon>Oomycota</taxon>
        <taxon>Peronosporomycetes</taxon>
        <taxon>Peronosporales</taxon>
        <taxon>Peronosporaceae</taxon>
        <taxon>Phytophthora</taxon>
    </lineage>
</organism>